<dbReference type="OrthoDB" id="4179406at2759"/>
<evidence type="ECO:0000256" key="1">
    <source>
        <dbReference type="SAM" id="SignalP"/>
    </source>
</evidence>
<sequence length="375" mass="41646">TSAQMMKGPMSYLVFFWMMLEVTKKATPILLEALPPICVLPGTSLLPACRSESLSTGSTISKGLRGMDFPKIFDIQKKTFDHLADQSASFGGSGLSLDLKKVEMASKDLVTLVKVSDMKSRDDIARTMTTFVRNAQSTGRGLSKFNAKMGGAMDRHASPLAISFTLTNVIEAVSNYALRTIEEAQTIAASPSVFSLMSWSTKRDTQAIIATAFTQTMDILSNNLRQLILEAESCHSNLEKLEESLSVLHEIVMREDSSINSAKAELLSDLWTKLRLRNRQQVRQHDENLALLTDVAKYRKKALALVVSSLYTLRELSEDIENLRERVVEPDLIGSQVPVVVHIESIKAGLGRLQEGRINSKERQDYFVKKIMSNA</sequence>
<reference evidence="3" key="1">
    <citation type="journal article" date="2014" name="Proc. Natl. Acad. Sci. U.S.A.">
        <title>Extensive sampling of basidiomycete genomes demonstrates inadequacy of the white-rot/brown-rot paradigm for wood decay fungi.</title>
        <authorList>
            <person name="Riley R."/>
            <person name="Salamov A.A."/>
            <person name="Brown D.W."/>
            <person name="Nagy L.G."/>
            <person name="Floudas D."/>
            <person name="Held B.W."/>
            <person name="Levasseur A."/>
            <person name="Lombard V."/>
            <person name="Morin E."/>
            <person name="Otillar R."/>
            <person name="Lindquist E.A."/>
            <person name="Sun H."/>
            <person name="LaButti K.M."/>
            <person name="Schmutz J."/>
            <person name="Jabbour D."/>
            <person name="Luo H."/>
            <person name="Baker S.E."/>
            <person name="Pisabarro A.G."/>
            <person name="Walton J.D."/>
            <person name="Blanchette R.A."/>
            <person name="Henrissat B."/>
            <person name="Martin F."/>
            <person name="Cullen D."/>
            <person name="Hibbett D.S."/>
            <person name="Grigoriev I.V."/>
        </authorList>
    </citation>
    <scope>NUCLEOTIDE SEQUENCE [LARGE SCALE GENOMIC DNA]</scope>
    <source>
        <strain evidence="3">PC15</strain>
    </source>
</reference>
<accession>A0A067NKV0</accession>
<dbReference type="Proteomes" id="UP000027073">
    <property type="component" value="Unassembled WGS sequence"/>
</dbReference>
<protein>
    <submittedName>
        <fullName evidence="2">Uncharacterized protein</fullName>
    </submittedName>
</protein>
<feature type="signal peptide" evidence="1">
    <location>
        <begin position="1"/>
        <end position="25"/>
    </location>
</feature>
<dbReference type="EMBL" id="KL198011">
    <property type="protein sequence ID" value="KDQ24712.1"/>
    <property type="molecule type" value="Genomic_DNA"/>
</dbReference>
<proteinExistence type="predicted"/>
<dbReference type="InParanoid" id="A0A067NKV0"/>
<name>A0A067NKV0_PLEO1</name>
<feature type="non-terminal residue" evidence="2">
    <location>
        <position position="1"/>
    </location>
</feature>
<organism evidence="2 3">
    <name type="scientific">Pleurotus ostreatus (strain PC15)</name>
    <name type="common">Oyster mushroom</name>
    <dbReference type="NCBI Taxonomy" id="1137138"/>
    <lineage>
        <taxon>Eukaryota</taxon>
        <taxon>Fungi</taxon>
        <taxon>Dikarya</taxon>
        <taxon>Basidiomycota</taxon>
        <taxon>Agaricomycotina</taxon>
        <taxon>Agaricomycetes</taxon>
        <taxon>Agaricomycetidae</taxon>
        <taxon>Agaricales</taxon>
        <taxon>Pleurotineae</taxon>
        <taxon>Pleurotaceae</taxon>
        <taxon>Pleurotus</taxon>
    </lineage>
</organism>
<evidence type="ECO:0000313" key="2">
    <source>
        <dbReference type="EMBL" id="KDQ24712.1"/>
    </source>
</evidence>
<dbReference type="AlphaFoldDB" id="A0A067NKV0"/>
<feature type="chain" id="PRO_5001642318" evidence="1">
    <location>
        <begin position="26"/>
        <end position="375"/>
    </location>
</feature>
<keyword evidence="1" id="KW-0732">Signal</keyword>
<dbReference type="VEuPathDB" id="FungiDB:PLEOSDRAFT_1046818"/>
<dbReference type="STRING" id="1137138.A0A067NKV0"/>
<evidence type="ECO:0000313" key="3">
    <source>
        <dbReference type="Proteomes" id="UP000027073"/>
    </source>
</evidence>
<gene>
    <name evidence="2" type="ORF">PLEOSDRAFT_1046818</name>
</gene>
<dbReference type="HOGENOM" id="CLU_026455_1_0_1"/>